<reference evidence="1 2" key="1">
    <citation type="submission" date="2018-10" db="EMBL/GenBank/DDBJ databases">
        <title>Genomic Encyclopedia of Type Strains, Phase IV (KMG-IV): sequencing the most valuable type-strain genomes for metagenomic binning, comparative biology and taxonomic classification.</title>
        <authorList>
            <person name="Goeker M."/>
        </authorList>
    </citation>
    <scope>NUCLEOTIDE SEQUENCE [LARGE SCALE GENOMIC DNA]</scope>
    <source>
        <strain evidence="1 2">DSM 22008</strain>
    </source>
</reference>
<dbReference type="AlphaFoldDB" id="A0A420WCU9"/>
<gene>
    <name evidence="1" type="ORF">DES40_1621</name>
</gene>
<evidence type="ECO:0000313" key="1">
    <source>
        <dbReference type="EMBL" id="RKQ68847.1"/>
    </source>
</evidence>
<dbReference type="Proteomes" id="UP000282211">
    <property type="component" value="Unassembled WGS sequence"/>
</dbReference>
<dbReference type="InParanoid" id="A0A420WCU9"/>
<protein>
    <submittedName>
        <fullName evidence="1">Uncharacterized protein</fullName>
    </submittedName>
</protein>
<organism evidence="1 2">
    <name type="scientific">Litorimonas taeanensis</name>
    <dbReference type="NCBI Taxonomy" id="568099"/>
    <lineage>
        <taxon>Bacteria</taxon>
        <taxon>Pseudomonadati</taxon>
        <taxon>Pseudomonadota</taxon>
        <taxon>Alphaproteobacteria</taxon>
        <taxon>Maricaulales</taxon>
        <taxon>Robiginitomaculaceae</taxon>
    </lineage>
</organism>
<sequence>MQLLPKSVMSLPWPYSTKIDSEERFLGFAYGPPSPFNTLNSSLVCRSILHKTDKFSFLIPALQSEGKLGLFFMAGLIVRWIGIKMTCVVERFGL</sequence>
<keyword evidence="2" id="KW-1185">Reference proteome</keyword>
<comment type="caution">
    <text evidence="1">The sequence shown here is derived from an EMBL/GenBank/DDBJ whole genome shotgun (WGS) entry which is preliminary data.</text>
</comment>
<proteinExistence type="predicted"/>
<name>A0A420WCU9_9PROT</name>
<evidence type="ECO:0000313" key="2">
    <source>
        <dbReference type="Proteomes" id="UP000282211"/>
    </source>
</evidence>
<dbReference type="EMBL" id="RBII01000002">
    <property type="protein sequence ID" value="RKQ68847.1"/>
    <property type="molecule type" value="Genomic_DNA"/>
</dbReference>
<accession>A0A420WCU9</accession>